<keyword evidence="1" id="KW-0472">Membrane</keyword>
<gene>
    <name evidence="2" type="ORF">OsI_22360</name>
</gene>
<proteinExistence type="predicted"/>
<dbReference type="Gramene" id="BGIOSGA021546-TA">
    <property type="protein sequence ID" value="BGIOSGA021546-PA"/>
    <property type="gene ID" value="BGIOSGA021546"/>
</dbReference>
<dbReference type="Proteomes" id="UP000007015">
    <property type="component" value="Chromosome 6"/>
</dbReference>
<dbReference type="HOGENOM" id="CLU_2709175_0_0_1"/>
<keyword evidence="1" id="KW-1133">Transmembrane helix</keyword>
<feature type="transmembrane region" description="Helical" evidence="1">
    <location>
        <begin position="12"/>
        <end position="32"/>
    </location>
</feature>
<reference evidence="2 3" key="1">
    <citation type="journal article" date="2005" name="PLoS Biol.">
        <title>The genomes of Oryza sativa: a history of duplications.</title>
        <authorList>
            <person name="Yu J."/>
            <person name="Wang J."/>
            <person name="Lin W."/>
            <person name="Li S."/>
            <person name="Li H."/>
            <person name="Zhou J."/>
            <person name="Ni P."/>
            <person name="Dong W."/>
            <person name="Hu S."/>
            <person name="Zeng C."/>
            <person name="Zhang J."/>
            <person name="Zhang Y."/>
            <person name="Li R."/>
            <person name="Xu Z."/>
            <person name="Li S."/>
            <person name="Li X."/>
            <person name="Zheng H."/>
            <person name="Cong L."/>
            <person name="Lin L."/>
            <person name="Yin J."/>
            <person name="Geng J."/>
            <person name="Li G."/>
            <person name="Shi J."/>
            <person name="Liu J."/>
            <person name="Lv H."/>
            <person name="Li J."/>
            <person name="Wang J."/>
            <person name="Deng Y."/>
            <person name="Ran L."/>
            <person name="Shi X."/>
            <person name="Wang X."/>
            <person name="Wu Q."/>
            <person name="Li C."/>
            <person name="Ren X."/>
            <person name="Wang J."/>
            <person name="Wang X."/>
            <person name="Li D."/>
            <person name="Liu D."/>
            <person name="Zhang X."/>
            <person name="Ji Z."/>
            <person name="Zhao W."/>
            <person name="Sun Y."/>
            <person name="Zhang Z."/>
            <person name="Bao J."/>
            <person name="Han Y."/>
            <person name="Dong L."/>
            <person name="Ji J."/>
            <person name="Chen P."/>
            <person name="Wu S."/>
            <person name="Liu J."/>
            <person name="Xiao Y."/>
            <person name="Bu D."/>
            <person name="Tan J."/>
            <person name="Yang L."/>
            <person name="Ye C."/>
            <person name="Zhang J."/>
            <person name="Xu J."/>
            <person name="Zhou Y."/>
            <person name="Yu Y."/>
            <person name="Zhang B."/>
            <person name="Zhuang S."/>
            <person name="Wei H."/>
            <person name="Liu B."/>
            <person name="Lei M."/>
            <person name="Yu H."/>
            <person name="Li Y."/>
            <person name="Xu H."/>
            <person name="Wei S."/>
            <person name="He X."/>
            <person name="Fang L."/>
            <person name="Zhang Z."/>
            <person name="Zhang Y."/>
            <person name="Huang X."/>
            <person name="Su Z."/>
            <person name="Tong W."/>
            <person name="Li J."/>
            <person name="Tong Z."/>
            <person name="Li S."/>
            <person name="Ye J."/>
            <person name="Wang L."/>
            <person name="Fang L."/>
            <person name="Lei T."/>
            <person name="Chen C."/>
            <person name="Chen H."/>
            <person name="Xu Z."/>
            <person name="Li H."/>
            <person name="Huang H."/>
            <person name="Zhang F."/>
            <person name="Xu H."/>
            <person name="Li N."/>
            <person name="Zhao C."/>
            <person name="Li S."/>
            <person name="Dong L."/>
            <person name="Huang Y."/>
            <person name="Li L."/>
            <person name="Xi Y."/>
            <person name="Qi Q."/>
            <person name="Li W."/>
            <person name="Zhang B."/>
            <person name="Hu W."/>
            <person name="Zhang Y."/>
            <person name="Tian X."/>
            <person name="Jiao Y."/>
            <person name="Liang X."/>
            <person name="Jin J."/>
            <person name="Gao L."/>
            <person name="Zheng W."/>
            <person name="Hao B."/>
            <person name="Liu S."/>
            <person name="Wang W."/>
            <person name="Yuan L."/>
            <person name="Cao M."/>
            <person name="McDermott J."/>
            <person name="Samudrala R."/>
            <person name="Wang J."/>
            <person name="Wong G.K."/>
            <person name="Yang H."/>
        </authorList>
    </citation>
    <scope>NUCLEOTIDE SEQUENCE [LARGE SCALE GENOMIC DNA]</scope>
    <source>
        <strain evidence="3">cv. 93-11</strain>
    </source>
</reference>
<protein>
    <submittedName>
        <fullName evidence="2">Uncharacterized protein</fullName>
    </submittedName>
</protein>
<evidence type="ECO:0000313" key="2">
    <source>
        <dbReference type="EMBL" id="EEC80318.1"/>
    </source>
</evidence>
<keyword evidence="3" id="KW-1185">Reference proteome</keyword>
<accession>B8B4H9</accession>
<dbReference type="EMBL" id="CM000131">
    <property type="protein sequence ID" value="EEC80318.1"/>
    <property type="molecule type" value="Genomic_DNA"/>
</dbReference>
<name>B8B4H9_ORYSI</name>
<keyword evidence="1" id="KW-0812">Transmembrane</keyword>
<evidence type="ECO:0000256" key="1">
    <source>
        <dbReference type="SAM" id="Phobius"/>
    </source>
</evidence>
<organism evidence="2 3">
    <name type="scientific">Oryza sativa subsp. indica</name>
    <name type="common">Rice</name>
    <dbReference type="NCBI Taxonomy" id="39946"/>
    <lineage>
        <taxon>Eukaryota</taxon>
        <taxon>Viridiplantae</taxon>
        <taxon>Streptophyta</taxon>
        <taxon>Embryophyta</taxon>
        <taxon>Tracheophyta</taxon>
        <taxon>Spermatophyta</taxon>
        <taxon>Magnoliopsida</taxon>
        <taxon>Liliopsida</taxon>
        <taxon>Poales</taxon>
        <taxon>Poaceae</taxon>
        <taxon>BOP clade</taxon>
        <taxon>Oryzoideae</taxon>
        <taxon>Oryzeae</taxon>
        <taxon>Oryzinae</taxon>
        <taxon>Oryza</taxon>
        <taxon>Oryza sativa</taxon>
    </lineage>
</organism>
<evidence type="ECO:0000313" key="3">
    <source>
        <dbReference type="Proteomes" id="UP000007015"/>
    </source>
</evidence>
<dbReference type="AlphaFoldDB" id="B8B4H9"/>
<sequence>MEGITRDSPLWVYGWIFHLVAFASKPVVFTPLRPEMEARRGATRNTSNSRLRMRMAPSISYTSDLLSLKSHRR</sequence>